<accession>A0ABT6XPB0</accession>
<organism evidence="2 3">
    <name type="scientific">Flavobacterium sedimenticola</name>
    <dbReference type="NCBI Taxonomy" id="3043286"/>
    <lineage>
        <taxon>Bacteria</taxon>
        <taxon>Pseudomonadati</taxon>
        <taxon>Bacteroidota</taxon>
        <taxon>Flavobacteriia</taxon>
        <taxon>Flavobacteriales</taxon>
        <taxon>Flavobacteriaceae</taxon>
        <taxon>Flavobacterium</taxon>
    </lineage>
</organism>
<reference evidence="2 3" key="1">
    <citation type="submission" date="2023-05" db="EMBL/GenBank/DDBJ databases">
        <title>Flavobacterium sedimenti sp. nov., isolated from the sediment.</title>
        <authorList>
            <person name="Wu N."/>
        </authorList>
    </citation>
    <scope>NUCLEOTIDE SEQUENCE [LARGE SCALE GENOMIC DNA]</scope>
    <source>
        <strain evidence="2 3">YZ-48</strain>
    </source>
</reference>
<dbReference type="EMBL" id="JASGBP010000002">
    <property type="protein sequence ID" value="MDI9256932.1"/>
    <property type="molecule type" value="Genomic_DNA"/>
</dbReference>
<dbReference type="Proteomes" id="UP001230035">
    <property type="component" value="Unassembled WGS sequence"/>
</dbReference>
<dbReference type="RefSeq" id="WP_283238617.1">
    <property type="nucleotide sequence ID" value="NZ_JASGBP010000002.1"/>
</dbReference>
<sequence>MKKIALFVLVALLSMPSYAQKKKSSASKATTSASASGLAKIDNLIAEVKKGNFQLTITENGKEKDAMIVKAADANFKPTNCKLSSFTAGGTKLYLLTWTETAQIKTAKKTEDITTIYSVIYEIGSKKQVFSNSQMTNHITEVVSLGGTAATETQEKIRRDGFEFILNPDGSVTQKSKTQQNKWVYDATKIEFVKK</sequence>
<evidence type="ECO:0000256" key="1">
    <source>
        <dbReference type="SAM" id="SignalP"/>
    </source>
</evidence>
<name>A0ABT6XPB0_9FLAO</name>
<keyword evidence="1" id="KW-0732">Signal</keyword>
<keyword evidence="3" id="KW-1185">Reference proteome</keyword>
<feature type="signal peptide" evidence="1">
    <location>
        <begin position="1"/>
        <end position="19"/>
    </location>
</feature>
<protein>
    <submittedName>
        <fullName evidence="2">Uncharacterized protein</fullName>
    </submittedName>
</protein>
<feature type="chain" id="PRO_5047020422" evidence="1">
    <location>
        <begin position="20"/>
        <end position="195"/>
    </location>
</feature>
<comment type="caution">
    <text evidence="2">The sequence shown here is derived from an EMBL/GenBank/DDBJ whole genome shotgun (WGS) entry which is preliminary data.</text>
</comment>
<gene>
    <name evidence="2" type="ORF">QHT84_05835</name>
</gene>
<evidence type="ECO:0000313" key="3">
    <source>
        <dbReference type="Proteomes" id="UP001230035"/>
    </source>
</evidence>
<evidence type="ECO:0000313" key="2">
    <source>
        <dbReference type="EMBL" id="MDI9256932.1"/>
    </source>
</evidence>
<proteinExistence type="predicted"/>